<dbReference type="PANTHER" id="PTHR46377">
    <property type="entry name" value="DUAL SPECIFICITY PROTEIN PHOSPHATASE 19"/>
    <property type="match status" value="1"/>
</dbReference>
<dbReference type="GeneID" id="66071690"/>
<dbReference type="Gene3D" id="3.90.190.10">
    <property type="entry name" value="Protein tyrosine phosphatase superfamily"/>
    <property type="match status" value="2"/>
</dbReference>
<gene>
    <name evidence="5" type="ORF">E1B28_002614</name>
</gene>
<dbReference type="SMART" id="SM00195">
    <property type="entry name" value="DSPc"/>
    <property type="match status" value="1"/>
</dbReference>
<name>A0A9P7UM20_9AGAR</name>
<dbReference type="SUPFAM" id="SSF52799">
    <property type="entry name" value="(Phosphotyrosine protein) phosphatases II"/>
    <property type="match status" value="2"/>
</dbReference>
<proteinExistence type="predicted"/>
<protein>
    <recommendedName>
        <fullName evidence="7">Protein-tyrosine-phosphatase</fullName>
    </recommendedName>
</protein>
<dbReference type="PROSITE" id="PS50056">
    <property type="entry name" value="TYR_PHOSPHATASE_2"/>
    <property type="match status" value="1"/>
</dbReference>
<dbReference type="PROSITE" id="PS00383">
    <property type="entry name" value="TYR_PHOSPHATASE_1"/>
    <property type="match status" value="1"/>
</dbReference>
<dbReference type="RefSeq" id="XP_043003146.1">
    <property type="nucleotide sequence ID" value="XM_043159543.1"/>
</dbReference>
<dbReference type="GO" id="GO:0005737">
    <property type="term" value="C:cytoplasm"/>
    <property type="evidence" value="ECO:0007669"/>
    <property type="project" value="TreeGrafter"/>
</dbReference>
<feature type="domain" description="Tyrosine-protein phosphatase" evidence="3">
    <location>
        <begin position="8"/>
        <end position="149"/>
    </location>
</feature>
<organism evidence="5 6">
    <name type="scientific">Marasmius oreades</name>
    <name type="common">fairy-ring Marasmius</name>
    <dbReference type="NCBI Taxonomy" id="181124"/>
    <lineage>
        <taxon>Eukaryota</taxon>
        <taxon>Fungi</taxon>
        <taxon>Dikarya</taxon>
        <taxon>Basidiomycota</taxon>
        <taxon>Agaricomycotina</taxon>
        <taxon>Agaricomycetes</taxon>
        <taxon>Agaricomycetidae</taxon>
        <taxon>Agaricales</taxon>
        <taxon>Marasmiineae</taxon>
        <taxon>Marasmiaceae</taxon>
        <taxon>Marasmius</taxon>
    </lineage>
</organism>
<keyword evidence="6" id="KW-1185">Reference proteome</keyword>
<reference evidence="5" key="1">
    <citation type="journal article" date="2021" name="Genome Biol. Evol.">
        <title>The assembled and annotated genome of the fairy-ring fungus Marasmius oreades.</title>
        <authorList>
            <person name="Hiltunen M."/>
            <person name="Ament-Velasquez S.L."/>
            <person name="Johannesson H."/>
        </authorList>
    </citation>
    <scope>NUCLEOTIDE SEQUENCE</scope>
    <source>
        <strain evidence="5">03SP1</strain>
    </source>
</reference>
<dbReference type="InterPro" id="IPR000340">
    <property type="entry name" value="Dual-sp_phosphatase_cat-dom"/>
</dbReference>
<keyword evidence="2" id="KW-0904">Protein phosphatase</keyword>
<dbReference type="Proteomes" id="UP001049176">
    <property type="component" value="Chromosome 10"/>
</dbReference>
<sequence length="387" mass="43586">MDSQSFSPPSIDHVVDNQLYIGNLASAKASELQECLGITHIVSVCQNSHSTGPNHLAISVADSEYEDILIHLPKACKFIQNALDDSGRVLVHCVMGVSRSTTVLVAYLMQSRRMSPNAALRLIQQSRPSVMPNYGFLKQLDVFAECDYYPSSDNPSYVYWKRMQEQHVTRFLNQMIDTTPIIPEQLLLSSEFPDDIKQAYSLIQELGITHVVSISPCELRLPPFIERHDVRLSHQKESLLTLMPAACIFIRDAIAKKGLVLVHSLVECNAAIVVCGYLMQQQKMTITQSCRVLEDGNYLPSLLTIIDLSYQSNQRYLYSTVHPILRVTWSFLIPAGTLLQRTILSFENGRATYRLVFLTELSETKIDIVGFETTLQNISKNRCQTVG</sequence>
<dbReference type="EMBL" id="CM032190">
    <property type="protein sequence ID" value="KAG7086675.1"/>
    <property type="molecule type" value="Genomic_DNA"/>
</dbReference>
<dbReference type="InterPro" id="IPR016130">
    <property type="entry name" value="Tyr_Pase_AS"/>
</dbReference>
<evidence type="ECO:0000256" key="1">
    <source>
        <dbReference type="ARBA" id="ARBA00022801"/>
    </source>
</evidence>
<evidence type="ECO:0000256" key="2">
    <source>
        <dbReference type="ARBA" id="ARBA00022912"/>
    </source>
</evidence>
<dbReference type="AlphaFoldDB" id="A0A9P7UM20"/>
<comment type="caution">
    <text evidence="5">The sequence shown here is derived from an EMBL/GenBank/DDBJ whole genome shotgun (WGS) entry which is preliminary data.</text>
</comment>
<dbReference type="CDD" id="cd14498">
    <property type="entry name" value="DSP"/>
    <property type="match status" value="2"/>
</dbReference>
<evidence type="ECO:0000313" key="6">
    <source>
        <dbReference type="Proteomes" id="UP001049176"/>
    </source>
</evidence>
<evidence type="ECO:0000259" key="4">
    <source>
        <dbReference type="PROSITE" id="PS50056"/>
    </source>
</evidence>
<evidence type="ECO:0000313" key="5">
    <source>
        <dbReference type="EMBL" id="KAG7086675.1"/>
    </source>
</evidence>
<feature type="domain" description="Tyrosine specific protein phosphatases" evidence="4">
    <location>
        <begin position="70"/>
        <end position="131"/>
    </location>
</feature>
<dbReference type="InterPro" id="IPR029021">
    <property type="entry name" value="Prot-tyrosine_phosphatase-like"/>
</dbReference>
<dbReference type="OrthoDB" id="10252009at2759"/>
<keyword evidence="1" id="KW-0378">Hydrolase</keyword>
<dbReference type="PANTHER" id="PTHR46377:SF5">
    <property type="entry name" value="DUAL SPECIFICITY PHOSPHATASE"/>
    <property type="match status" value="1"/>
</dbReference>
<evidence type="ECO:0008006" key="7">
    <source>
        <dbReference type="Google" id="ProtNLM"/>
    </source>
</evidence>
<accession>A0A9P7UM20</accession>
<evidence type="ECO:0000259" key="3">
    <source>
        <dbReference type="PROSITE" id="PS50054"/>
    </source>
</evidence>
<dbReference type="Pfam" id="PF00782">
    <property type="entry name" value="DSPc"/>
    <property type="match status" value="1"/>
</dbReference>
<dbReference type="InterPro" id="IPR020422">
    <property type="entry name" value="TYR_PHOSPHATASE_DUAL_dom"/>
</dbReference>
<dbReference type="GO" id="GO:0008579">
    <property type="term" value="F:JUN kinase phosphatase activity"/>
    <property type="evidence" value="ECO:0007669"/>
    <property type="project" value="TreeGrafter"/>
</dbReference>
<dbReference type="InterPro" id="IPR000387">
    <property type="entry name" value="Tyr_Pase_dom"/>
</dbReference>
<dbReference type="PROSITE" id="PS50054">
    <property type="entry name" value="TYR_PHOSPHATASE_DUAL"/>
    <property type="match status" value="1"/>
</dbReference>